<dbReference type="Gene3D" id="3.60.10.10">
    <property type="entry name" value="Endonuclease/exonuclease/phosphatase"/>
    <property type="match status" value="1"/>
</dbReference>
<reference evidence="1" key="1">
    <citation type="submission" date="2021-11" db="EMBL/GenBank/DDBJ databases">
        <title>Description of a new species Pelosinus isolated from the bottom sediments of Lake Baikal.</title>
        <authorList>
            <person name="Zakharyuk A."/>
        </authorList>
    </citation>
    <scope>NUCLEOTIDE SEQUENCE</scope>
    <source>
        <strain evidence="1">Bkl1</strain>
    </source>
</reference>
<dbReference type="Proteomes" id="UP001165492">
    <property type="component" value="Unassembled WGS sequence"/>
</dbReference>
<protein>
    <submittedName>
        <fullName evidence="1">Uncharacterized protein</fullName>
    </submittedName>
</protein>
<evidence type="ECO:0000313" key="1">
    <source>
        <dbReference type="EMBL" id="MCC5468357.1"/>
    </source>
</evidence>
<sequence>MAGRYMKYLFWNTQKAKINSILEDLIVDTGSSIVGLAEYTDDINVLLHKLTLKGLRYYHINKIGCERIDIIAKFTPGLIEHLNESSYYTIKKIPHEKLGFHLVAFVHLPSKKHEDDTDYLFYAHDLKKDIQEAEQVSNNSYTVILGDFNMNPFENGMIAARGLHAMSSRRIAEIGSRRVKGEALSMFYNPMWNMFGDKTEPPGTYYYNRSNQINYYWHMFDQVIIRPTLLEHFEHDSLKIITNVNSISLVKKSGQPQQSDHLPIVFVIR</sequence>
<keyword evidence="2" id="KW-1185">Reference proteome</keyword>
<accession>A0ABS8HZG8</accession>
<dbReference type="SUPFAM" id="SSF56219">
    <property type="entry name" value="DNase I-like"/>
    <property type="match status" value="1"/>
</dbReference>
<proteinExistence type="predicted"/>
<dbReference type="EMBL" id="JAJHJB010000061">
    <property type="protein sequence ID" value="MCC5468357.1"/>
    <property type="molecule type" value="Genomic_DNA"/>
</dbReference>
<organism evidence="1 2">
    <name type="scientific">Pelosinus baikalensis</name>
    <dbReference type="NCBI Taxonomy" id="2892015"/>
    <lineage>
        <taxon>Bacteria</taxon>
        <taxon>Bacillati</taxon>
        <taxon>Bacillota</taxon>
        <taxon>Negativicutes</taxon>
        <taxon>Selenomonadales</taxon>
        <taxon>Sporomusaceae</taxon>
        <taxon>Pelosinus</taxon>
    </lineage>
</organism>
<name>A0ABS8HZG8_9FIRM</name>
<dbReference type="InterPro" id="IPR036691">
    <property type="entry name" value="Endo/exonu/phosph_ase_sf"/>
</dbReference>
<gene>
    <name evidence="1" type="ORF">LMF89_23765</name>
</gene>
<evidence type="ECO:0000313" key="2">
    <source>
        <dbReference type="Proteomes" id="UP001165492"/>
    </source>
</evidence>
<comment type="caution">
    <text evidence="1">The sequence shown here is derived from an EMBL/GenBank/DDBJ whole genome shotgun (WGS) entry which is preliminary data.</text>
</comment>